<evidence type="ECO:0000256" key="6">
    <source>
        <dbReference type="ARBA" id="ARBA00023134"/>
    </source>
</evidence>
<evidence type="ECO:0000256" key="5">
    <source>
        <dbReference type="ARBA" id="ARBA00022958"/>
    </source>
</evidence>
<dbReference type="Proteomes" id="UP001595528">
    <property type="component" value="Unassembled WGS sequence"/>
</dbReference>
<gene>
    <name evidence="9" type="primary">cofE</name>
    <name evidence="9" type="ORF">ACFOGJ_00685</name>
</gene>
<organism evidence="9 10">
    <name type="scientific">Marinibaculum pumilum</name>
    <dbReference type="NCBI Taxonomy" id="1766165"/>
    <lineage>
        <taxon>Bacteria</taxon>
        <taxon>Pseudomonadati</taxon>
        <taxon>Pseudomonadota</taxon>
        <taxon>Alphaproteobacteria</taxon>
        <taxon>Rhodospirillales</taxon>
        <taxon>Rhodospirillaceae</taxon>
        <taxon>Marinibaculum</taxon>
    </lineage>
</organism>
<dbReference type="InterPro" id="IPR008225">
    <property type="entry name" value="F420-0_g-glutamyl_ligase"/>
</dbReference>
<accession>A0ABV7KTX0</accession>
<evidence type="ECO:0000313" key="9">
    <source>
        <dbReference type="EMBL" id="MFC3225725.1"/>
    </source>
</evidence>
<evidence type="ECO:0000256" key="4">
    <source>
        <dbReference type="ARBA" id="ARBA00022842"/>
    </source>
</evidence>
<evidence type="ECO:0000313" key="10">
    <source>
        <dbReference type="Proteomes" id="UP001595528"/>
    </source>
</evidence>
<dbReference type="RefSeq" id="WP_379897458.1">
    <property type="nucleotide sequence ID" value="NZ_JBHRTR010000004.1"/>
</dbReference>
<dbReference type="Gene3D" id="3.90.1660.10">
    <property type="entry name" value="CofE-like domain"/>
    <property type="match status" value="1"/>
</dbReference>
<keyword evidence="1 9" id="KW-0436">Ligase</keyword>
<name>A0ABV7KTX0_9PROT</name>
<proteinExistence type="predicted"/>
<keyword evidence="4" id="KW-0460">Magnesium</keyword>
<keyword evidence="2" id="KW-0479">Metal-binding</keyword>
<keyword evidence="10" id="KW-1185">Reference proteome</keyword>
<evidence type="ECO:0000256" key="3">
    <source>
        <dbReference type="ARBA" id="ARBA00022741"/>
    </source>
</evidence>
<reference evidence="10" key="1">
    <citation type="journal article" date="2019" name="Int. J. Syst. Evol. Microbiol.">
        <title>The Global Catalogue of Microorganisms (GCM) 10K type strain sequencing project: providing services to taxonomists for standard genome sequencing and annotation.</title>
        <authorList>
            <consortium name="The Broad Institute Genomics Platform"/>
            <consortium name="The Broad Institute Genome Sequencing Center for Infectious Disease"/>
            <person name="Wu L."/>
            <person name="Ma J."/>
        </authorList>
    </citation>
    <scope>NUCLEOTIDE SEQUENCE [LARGE SCALE GENOMIC DNA]</scope>
    <source>
        <strain evidence="10">KCTC 42964</strain>
    </source>
</reference>
<evidence type="ECO:0000256" key="2">
    <source>
        <dbReference type="ARBA" id="ARBA00022723"/>
    </source>
</evidence>
<feature type="domain" description="Coenzyme F420:L-glutamate ligase-like" evidence="8">
    <location>
        <begin position="30"/>
        <end position="253"/>
    </location>
</feature>
<keyword evidence="3" id="KW-0547">Nucleotide-binding</keyword>
<dbReference type="SUPFAM" id="SSF144010">
    <property type="entry name" value="CofE-like"/>
    <property type="match status" value="1"/>
</dbReference>
<dbReference type="EMBL" id="JBHRTR010000004">
    <property type="protein sequence ID" value="MFC3225725.1"/>
    <property type="molecule type" value="Genomic_DNA"/>
</dbReference>
<dbReference type="NCBIfam" id="TIGR01916">
    <property type="entry name" value="F420_cofE"/>
    <property type="match status" value="1"/>
</dbReference>
<dbReference type="Pfam" id="PF01996">
    <property type="entry name" value="F420_ligase"/>
    <property type="match status" value="1"/>
</dbReference>
<evidence type="ECO:0000256" key="1">
    <source>
        <dbReference type="ARBA" id="ARBA00022598"/>
    </source>
</evidence>
<keyword evidence="7" id="KW-0464">Manganese</keyword>
<dbReference type="InterPro" id="IPR002847">
    <property type="entry name" value="F420-0_gamma-glut_ligase-dom"/>
</dbReference>
<dbReference type="PANTHER" id="PTHR47917">
    <property type="match status" value="1"/>
</dbReference>
<comment type="caution">
    <text evidence="9">The sequence shown here is derived from an EMBL/GenBank/DDBJ whole genome shotgun (WGS) entry which is preliminary data.</text>
</comment>
<evidence type="ECO:0000259" key="8">
    <source>
        <dbReference type="Pfam" id="PF01996"/>
    </source>
</evidence>
<dbReference type="Gene3D" id="3.30.1330.100">
    <property type="entry name" value="CofE-like"/>
    <property type="match status" value="1"/>
</dbReference>
<protein>
    <submittedName>
        <fullName evidence="9">Coenzyme F420-0:L-glutamate ligase</fullName>
        <ecNumber evidence="9">6.3.2.31</ecNumber>
    </submittedName>
</protein>
<dbReference type="PANTHER" id="PTHR47917:SF1">
    <property type="entry name" value="COENZYME F420:L-GLUTAMATE LIGASE"/>
    <property type="match status" value="1"/>
</dbReference>
<evidence type="ECO:0000256" key="7">
    <source>
        <dbReference type="ARBA" id="ARBA00023211"/>
    </source>
</evidence>
<dbReference type="EC" id="6.3.2.31" evidence="9"/>
<sequence length="285" mass="28565">MDAEDGRTAGGGDALAGAGGLYFLPLLGLGRIGPGDDLAGLLAAAAAADPAIGGLQAGDVLVLAQKIVSKAEGRLRRLAEVVPSAEALRLATGIGKDPRLVELILSEAEAVVATAPGVLVVRHRLGLVLANAGIDRSNTGAGAEGTAEEAVLLLPEDPDRSARELRAALSDRLGHAPAVMIVDSLGRAWRNGTCGTAIGSAGLAVIHDRRGAPDLFGRPLMTTQIAIADEIAAGASLAMGGADEGRPAVILRGLSPALLCEEGGAGDLVRPAAGDLFRSGRRDAG</sequence>
<dbReference type="GO" id="GO:0052618">
    <property type="term" value="F:coenzyme F420-0:L-glutamate ligase activity"/>
    <property type="evidence" value="ECO:0007669"/>
    <property type="project" value="UniProtKB-EC"/>
</dbReference>
<keyword evidence="6" id="KW-0342">GTP-binding</keyword>
<keyword evidence="5" id="KW-0630">Potassium</keyword>